<dbReference type="Proteomes" id="UP000070326">
    <property type="component" value="Unassembled WGS sequence"/>
</dbReference>
<evidence type="ECO:0000256" key="4">
    <source>
        <dbReference type="ARBA" id="ARBA00022723"/>
    </source>
</evidence>
<evidence type="ECO:0000256" key="9">
    <source>
        <dbReference type="ARBA" id="ARBA00036421"/>
    </source>
</evidence>
<dbReference type="eggNOG" id="COG2195">
    <property type="taxonomic scope" value="Bacteria"/>
</dbReference>
<name>A0A135YVN4_9FIRM</name>
<dbReference type="FunFam" id="3.40.630.10:FF:000018">
    <property type="entry name" value="Aminoacyl-histidine dipeptidase PepD"/>
    <property type="match status" value="1"/>
</dbReference>
<evidence type="ECO:0000256" key="7">
    <source>
        <dbReference type="ARBA" id="ARBA00023049"/>
    </source>
</evidence>
<dbReference type="RefSeq" id="WP_061101727.1">
    <property type="nucleotide sequence ID" value="NZ_KQ961797.1"/>
</dbReference>
<dbReference type="GO" id="GO:0005829">
    <property type="term" value="C:cytosol"/>
    <property type="evidence" value="ECO:0007669"/>
    <property type="project" value="TreeGrafter"/>
</dbReference>
<keyword evidence="5" id="KW-0378">Hydrolase</keyword>
<feature type="domain" description="Peptidase M20 dimerisation" evidence="18">
    <location>
        <begin position="208"/>
        <end position="291"/>
    </location>
</feature>
<dbReference type="SUPFAM" id="SSF53187">
    <property type="entry name" value="Zn-dependent exopeptidases"/>
    <property type="match status" value="1"/>
</dbReference>
<evidence type="ECO:0000313" key="19">
    <source>
        <dbReference type="EMBL" id="KXI13458.1"/>
    </source>
</evidence>
<dbReference type="PANTHER" id="PTHR43501:SF1">
    <property type="entry name" value="CYTOSOL NON-SPECIFIC DIPEPTIDASE"/>
    <property type="match status" value="1"/>
</dbReference>
<dbReference type="Gene3D" id="3.40.630.10">
    <property type="entry name" value="Zn peptidases"/>
    <property type="match status" value="2"/>
</dbReference>
<evidence type="ECO:0000256" key="3">
    <source>
        <dbReference type="ARBA" id="ARBA00022670"/>
    </source>
</evidence>
<dbReference type="EMBL" id="LSQZ01000022">
    <property type="protein sequence ID" value="KXI13458.1"/>
    <property type="molecule type" value="Genomic_DNA"/>
</dbReference>
<dbReference type="InterPro" id="IPR002933">
    <property type="entry name" value="Peptidase_M20"/>
</dbReference>
<gene>
    <name evidence="19" type="ORF">HMPREF3195_00701</name>
</gene>
<dbReference type="STRING" id="1261.HMPREF3195_00701"/>
<dbReference type="EC" id="3.4.13.18" evidence="10"/>
<comment type="caution">
    <text evidence="19">The sequence shown here is derived from an EMBL/GenBank/DDBJ whole genome shotgun (WGS) entry which is preliminary data.</text>
</comment>
<evidence type="ECO:0000256" key="14">
    <source>
        <dbReference type="ARBA" id="ARBA00075285"/>
    </source>
</evidence>
<dbReference type="PIRSF" id="PIRSF016599">
    <property type="entry name" value="Xaa-His_dipept"/>
    <property type="match status" value="1"/>
</dbReference>
<keyword evidence="7" id="KW-0482">Metalloprotease</keyword>
<reference evidence="19 20" key="1">
    <citation type="submission" date="2016-02" db="EMBL/GenBank/DDBJ databases">
        <authorList>
            <person name="Wen L."/>
            <person name="He K."/>
            <person name="Yang H."/>
        </authorList>
    </citation>
    <scope>NUCLEOTIDE SEQUENCE [LARGE SCALE GENOMIC DNA]</scope>
    <source>
        <strain evidence="19 20">MJR8628A</strain>
    </source>
</reference>
<evidence type="ECO:0000256" key="5">
    <source>
        <dbReference type="ARBA" id="ARBA00022801"/>
    </source>
</evidence>
<keyword evidence="6" id="KW-0862">Zinc</keyword>
<evidence type="ECO:0000256" key="16">
    <source>
        <dbReference type="ARBA" id="ARBA00077688"/>
    </source>
</evidence>
<sequence>MNYVTKGLYPEKVFRNFENISQIPRSSGKEKQVSDYIVNFAKDLGLDTYQDEYNNIVIRKPATNGNPDGPTVMLQSHIDMVTESGDFSNHDFDKDPIELIIDGNHLHANDTTLGADNGIGVAYMMAILESQDIKHPNLECVFTSDEEVGLIGVNKLDFSNLKSSLVINLDSEEDYNILVGCAGAVDSILSIRKEYKPAIPTNVALEITIRGLFGGHSGMDIDKNRGNANQIMGRLLNSISVDFDMFNIDGGSKRNAIPRTSETVISVSDKDIEQAAKDIQKMSAKIQKELYATEPNLKISLRRSASMDFKVFTNACKDKIIKTLMLMPAGVIAMEAELDEQVETSTNFALVKETDTHIEFKNLTRSSSQSKKEYVKSKIEALADLLGAEIEFSAGYPAWEYNSNSQLESKAVDIYKDVFKKAPNVLVMHCGLECGILLSKLPQKAEAISIGPTMYDVHTPKEHVEIDSVGKIWDYLLTLLERI</sequence>
<dbReference type="PRINTS" id="PR00934">
    <property type="entry name" value="XHISDIPTASE"/>
</dbReference>
<protein>
    <recommendedName>
        <fullName evidence="13">Cytosol non-specific dipeptidase</fullName>
        <ecNumber evidence="10">3.4.13.18</ecNumber>
    </recommendedName>
    <alternativeName>
        <fullName evidence="16">Aminoacyl-histidine dipeptidase</fullName>
    </alternativeName>
    <alternativeName>
        <fullName evidence="15">Beta-alanyl-histidine dipeptidase</fullName>
    </alternativeName>
    <alternativeName>
        <fullName evidence="14">Carnosinase</fullName>
    </alternativeName>
    <alternativeName>
        <fullName evidence="11">Peptidase D</fullName>
    </alternativeName>
    <alternativeName>
        <fullName evidence="17">Xaa-His dipeptidase</fullName>
    </alternativeName>
</protein>
<keyword evidence="3" id="KW-0645">Protease</keyword>
<dbReference type="PANTHER" id="PTHR43501">
    <property type="entry name" value="CYTOSOL NON-SPECIFIC DIPEPTIDASE"/>
    <property type="match status" value="1"/>
</dbReference>
<dbReference type="InterPro" id="IPR001160">
    <property type="entry name" value="Peptidase_M20C"/>
</dbReference>
<dbReference type="GO" id="GO:0006508">
    <property type="term" value="P:proteolysis"/>
    <property type="evidence" value="ECO:0007669"/>
    <property type="project" value="UniProtKB-KW"/>
</dbReference>
<evidence type="ECO:0000259" key="18">
    <source>
        <dbReference type="Pfam" id="PF07687"/>
    </source>
</evidence>
<organism evidence="19 20">
    <name type="scientific">Peptostreptococcus anaerobius</name>
    <dbReference type="NCBI Taxonomy" id="1261"/>
    <lineage>
        <taxon>Bacteria</taxon>
        <taxon>Bacillati</taxon>
        <taxon>Bacillota</taxon>
        <taxon>Clostridia</taxon>
        <taxon>Peptostreptococcales</taxon>
        <taxon>Peptostreptococcaceae</taxon>
        <taxon>Peptostreptococcus</taxon>
    </lineage>
</organism>
<dbReference type="CDD" id="cd03890">
    <property type="entry name" value="M20_pepD"/>
    <property type="match status" value="1"/>
</dbReference>
<dbReference type="Pfam" id="PF01546">
    <property type="entry name" value="Peptidase_M20"/>
    <property type="match status" value="1"/>
</dbReference>
<evidence type="ECO:0000256" key="17">
    <source>
        <dbReference type="ARBA" id="ARBA00078074"/>
    </source>
</evidence>
<evidence type="ECO:0000256" key="15">
    <source>
        <dbReference type="ARBA" id="ARBA00076004"/>
    </source>
</evidence>
<comment type="similarity">
    <text evidence="12">Belongs to the peptidase M20C family.</text>
</comment>
<evidence type="ECO:0000256" key="11">
    <source>
        <dbReference type="ARBA" id="ARBA00044252"/>
    </source>
</evidence>
<dbReference type="GO" id="GO:0046872">
    <property type="term" value="F:metal ion binding"/>
    <property type="evidence" value="ECO:0007669"/>
    <property type="project" value="UniProtKB-KW"/>
</dbReference>
<keyword evidence="8" id="KW-0170">Cobalt</keyword>
<comment type="cofactor">
    <cofactor evidence="1">
        <name>Co(2+)</name>
        <dbReference type="ChEBI" id="CHEBI:48828"/>
    </cofactor>
</comment>
<evidence type="ECO:0000313" key="20">
    <source>
        <dbReference type="Proteomes" id="UP000070326"/>
    </source>
</evidence>
<dbReference type="GO" id="GO:0070573">
    <property type="term" value="F:metallodipeptidase activity"/>
    <property type="evidence" value="ECO:0007669"/>
    <property type="project" value="TreeGrafter"/>
</dbReference>
<dbReference type="PATRIC" id="fig|1261.5.peg.706"/>
<evidence type="ECO:0000256" key="10">
    <source>
        <dbReference type="ARBA" id="ARBA00038976"/>
    </source>
</evidence>
<dbReference type="NCBIfam" id="TIGR01893">
    <property type="entry name" value="aa-his-dipept"/>
    <property type="match status" value="1"/>
</dbReference>
<evidence type="ECO:0000256" key="1">
    <source>
        <dbReference type="ARBA" id="ARBA00001941"/>
    </source>
</evidence>
<comment type="cofactor">
    <cofactor evidence="2">
        <name>Zn(2+)</name>
        <dbReference type="ChEBI" id="CHEBI:29105"/>
    </cofactor>
</comment>
<evidence type="ECO:0000256" key="8">
    <source>
        <dbReference type="ARBA" id="ARBA00023285"/>
    </source>
</evidence>
<evidence type="ECO:0000256" key="6">
    <source>
        <dbReference type="ARBA" id="ARBA00022833"/>
    </source>
</evidence>
<proteinExistence type="inferred from homology"/>
<comment type="catalytic activity">
    <reaction evidence="9">
        <text>Hydrolysis of dipeptides, preferentially hydrophobic dipeptides including prolyl amino acids.</text>
        <dbReference type="EC" id="3.4.13.18"/>
    </reaction>
</comment>
<dbReference type="Pfam" id="PF07687">
    <property type="entry name" value="M20_dimer"/>
    <property type="match status" value="1"/>
</dbReference>
<evidence type="ECO:0000256" key="13">
    <source>
        <dbReference type="ARBA" id="ARBA00071271"/>
    </source>
</evidence>
<dbReference type="AlphaFoldDB" id="A0A135YVN4"/>
<evidence type="ECO:0000256" key="12">
    <source>
        <dbReference type="ARBA" id="ARBA00061423"/>
    </source>
</evidence>
<keyword evidence="4" id="KW-0479">Metal-binding</keyword>
<evidence type="ECO:0000256" key="2">
    <source>
        <dbReference type="ARBA" id="ARBA00001947"/>
    </source>
</evidence>
<dbReference type="InterPro" id="IPR011650">
    <property type="entry name" value="Peptidase_M20_dimer"/>
</dbReference>
<dbReference type="FunFam" id="3.40.630.10:FF:000015">
    <property type="entry name" value="Aminoacyl-histidine dipeptidase PepD"/>
    <property type="match status" value="1"/>
</dbReference>
<accession>A0A135YVN4</accession>